<evidence type="ECO:0000313" key="1">
    <source>
        <dbReference type="EMBL" id="MBX51182.1"/>
    </source>
</evidence>
<dbReference type="AlphaFoldDB" id="A0A2P2P8Y6"/>
<sequence>MNAPFSTFGLQVLIFSFEVSEYLVSLCQGGLVERSHHDFMDISFFIVCS</sequence>
<protein>
    <submittedName>
        <fullName evidence="1">Uncharacterized protein</fullName>
    </submittedName>
</protein>
<proteinExistence type="predicted"/>
<reference evidence="1" key="1">
    <citation type="submission" date="2018-02" db="EMBL/GenBank/DDBJ databases">
        <title>Rhizophora mucronata_Transcriptome.</title>
        <authorList>
            <person name="Meera S.P."/>
            <person name="Sreeshan A."/>
            <person name="Augustine A."/>
        </authorList>
    </citation>
    <scope>NUCLEOTIDE SEQUENCE</scope>
    <source>
        <tissue evidence="1">Leaf</tissue>
    </source>
</reference>
<name>A0A2P2P8Y6_RHIMU</name>
<organism evidence="1">
    <name type="scientific">Rhizophora mucronata</name>
    <name type="common">Asiatic mangrove</name>
    <dbReference type="NCBI Taxonomy" id="61149"/>
    <lineage>
        <taxon>Eukaryota</taxon>
        <taxon>Viridiplantae</taxon>
        <taxon>Streptophyta</taxon>
        <taxon>Embryophyta</taxon>
        <taxon>Tracheophyta</taxon>
        <taxon>Spermatophyta</taxon>
        <taxon>Magnoliopsida</taxon>
        <taxon>eudicotyledons</taxon>
        <taxon>Gunneridae</taxon>
        <taxon>Pentapetalae</taxon>
        <taxon>rosids</taxon>
        <taxon>fabids</taxon>
        <taxon>Malpighiales</taxon>
        <taxon>Rhizophoraceae</taxon>
        <taxon>Rhizophora</taxon>
    </lineage>
</organism>
<accession>A0A2P2P8Y6</accession>
<dbReference type="EMBL" id="GGEC01070698">
    <property type="protein sequence ID" value="MBX51182.1"/>
    <property type="molecule type" value="Transcribed_RNA"/>
</dbReference>